<dbReference type="RefSeq" id="WP_085751080.1">
    <property type="nucleotide sequence ID" value="NZ_BSPR01000007.1"/>
</dbReference>
<dbReference type="PANTHER" id="PTHR43166">
    <property type="entry name" value="AMINO ACID IMPORT ATP-BINDING PROTEIN"/>
    <property type="match status" value="1"/>
</dbReference>
<dbReference type="SMART" id="SM00382">
    <property type="entry name" value="AAA"/>
    <property type="match status" value="1"/>
</dbReference>
<dbReference type="InterPro" id="IPR030679">
    <property type="entry name" value="ABC_ATPase_HisP-typ"/>
</dbReference>
<evidence type="ECO:0000256" key="3">
    <source>
        <dbReference type="ARBA" id="ARBA00022448"/>
    </source>
</evidence>
<dbReference type="Proteomes" id="UP000193427">
    <property type="component" value="Chromosome"/>
</dbReference>
<dbReference type="PIRSF" id="PIRSF039085">
    <property type="entry name" value="ABC_ATPase_HisP"/>
    <property type="match status" value="1"/>
</dbReference>
<dbReference type="PROSITE" id="PS50893">
    <property type="entry name" value="ABC_TRANSPORTER_2"/>
    <property type="match status" value="1"/>
</dbReference>
<keyword evidence="10" id="KW-1185">Reference proteome</keyword>
<proteinExistence type="inferred from homology"/>
<dbReference type="GO" id="GO:0015424">
    <property type="term" value="F:ABC-type amino acid transporter activity"/>
    <property type="evidence" value="ECO:0007669"/>
    <property type="project" value="InterPro"/>
</dbReference>
<dbReference type="GO" id="GO:0005886">
    <property type="term" value="C:plasma membrane"/>
    <property type="evidence" value="ECO:0007669"/>
    <property type="project" value="UniProtKB-SubCell"/>
</dbReference>
<keyword evidence="6 9" id="KW-0067">ATP-binding</keyword>
<evidence type="ECO:0000313" key="9">
    <source>
        <dbReference type="EMBL" id="ARN20800.1"/>
    </source>
</evidence>
<dbReference type="InterPro" id="IPR050086">
    <property type="entry name" value="MetN_ABC_transporter-like"/>
</dbReference>
<protein>
    <submittedName>
        <fullName evidence="9">Ectoine/hydroxyectoine ABC transporter ATP-binding protein EhuA</fullName>
    </submittedName>
</protein>
<dbReference type="PROSITE" id="PS00211">
    <property type="entry name" value="ABC_TRANSPORTER_1"/>
    <property type="match status" value="1"/>
</dbReference>
<accession>A0A1W6L9A5</accession>
<evidence type="ECO:0000256" key="2">
    <source>
        <dbReference type="ARBA" id="ARBA00005417"/>
    </source>
</evidence>
<dbReference type="PANTHER" id="PTHR43166:SF9">
    <property type="entry name" value="GLUTAMATE_ASPARTATE IMPORT ATP-BINDING PROTEIN GLTL"/>
    <property type="match status" value="1"/>
</dbReference>
<dbReference type="EMBL" id="CP015118">
    <property type="protein sequence ID" value="ARN20800.1"/>
    <property type="molecule type" value="Genomic_DNA"/>
</dbReference>
<evidence type="ECO:0000256" key="6">
    <source>
        <dbReference type="ARBA" id="ARBA00022840"/>
    </source>
</evidence>
<reference evidence="9 10" key="1">
    <citation type="submission" date="2016-04" db="EMBL/GenBank/DDBJ databases">
        <title>Complete genome sequence of natural rubber-degrading, novel Gram-negative bacterium, Rhizobacter gummiphilus strain NS21.</title>
        <authorList>
            <person name="Tabata M."/>
            <person name="Kasai D."/>
            <person name="Fukuda M."/>
        </authorList>
    </citation>
    <scope>NUCLEOTIDE SEQUENCE [LARGE SCALE GENOMIC DNA]</scope>
    <source>
        <strain evidence="9 10">NS21</strain>
    </source>
</reference>
<keyword evidence="5" id="KW-0547">Nucleotide-binding</keyword>
<dbReference type="AlphaFoldDB" id="A0A1W6L9A5"/>
<dbReference type="SUPFAM" id="SSF52540">
    <property type="entry name" value="P-loop containing nucleoside triphosphate hydrolases"/>
    <property type="match status" value="1"/>
</dbReference>
<dbReference type="GO" id="GO:0005524">
    <property type="term" value="F:ATP binding"/>
    <property type="evidence" value="ECO:0007669"/>
    <property type="project" value="UniProtKB-KW"/>
</dbReference>
<dbReference type="InterPro" id="IPR003593">
    <property type="entry name" value="AAA+_ATPase"/>
</dbReference>
<dbReference type="KEGG" id="rgu:A4W93_13335"/>
<dbReference type="InterPro" id="IPR027417">
    <property type="entry name" value="P-loop_NTPase"/>
</dbReference>
<keyword evidence="7" id="KW-0029">Amino-acid transport</keyword>
<dbReference type="STRING" id="946333.A4W93_13335"/>
<evidence type="ECO:0000256" key="8">
    <source>
        <dbReference type="ARBA" id="ARBA00023136"/>
    </source>
</evidence>
<keyword evidence="3" id="KW-0813">Transport</keyword>
<dbReference type="Pfam" id="PF00005">
    <property type="entry name" value="ABC_tran"/>
    <property type="match status" value="1"/>
</dbReference>
<organism evidence="9 10">
    <name type="scientific">Piscinibacter gummiphilus</name>
    <dbReference type="NCBI Taxonomy" id="946333"/>
    <lineage>
        <taxon>Bacteria</taxon>
        <taxon>Pseudomonadati</taxon>
        <taxon>Pseudomonadota</taxon>
        <taxon>Betaproteobacteria</taxon>
        <taxon>Burkholderiales</taxon>
        <taxon>Sphaerotilaceae</taxon>
        <taxon>Piscinibacter</taxon>
    </lineage>
</organism>
<evidence type="ECO:0000256" key="7">
    <source>
        <dbReference type="ARBA" id="ARBA00022970"/>
    </source>
</evidence>
<dbReference type="OrthoDB" id="5101484at2"/>
<comment type="subcellular location">
    <subcellularLocation>
        <location evidence="1">Cell membrane</location>
        <topology evidence="1">Peripheral membrane protein</topology>
    </subcellularLocation>
</comment>
<dbReference type="InterPro" id="IPR003439">
    <property type="entry name" value="ABC_transporter-like_ATP-bd"/>
</dbReference>
<sequence length="265" mass="29127">MNDILLTVKGLKKSYGAVEVLKDISFDLRRGETLSLIGPSGSGKSTCLRCVNYLEKPSGGEIVLEGEHIGRVRTGDGRERTMTDRELAPQRSEIGMVFQLFYLWPHLTVRDNVALASIKSGRLSKAEAYELAEAMLEKVHLRHKAHEYPERLSGGQQQRVAIARALAQQPKLILFDEPTSALDPELVGEVLGVIRELAEEGRSMILVTHEIRFARDVGDRVIFMDGGVIVEQGPAADVINHPAKERTRAFLGQVGHGASSIVRAA</sequence>
<name>A0A1W6L9A5_9BURK</name>
<keyword evidence="4" id="KW-1003">Cell membrane</keyword>
<dbReference type="InterPro" id="IPR017871">
    <property type="entry name" value="ABC_transporter-like_CS"/>
</dbReference>
<evidence type="ECO:0000256" key="5">
    <source>
        <dbReference type="ARBA" id="ARBA00022741"/>
    </source>
</evidence>
<evidence type="ECO:0000256" key="4">
    <source>
        <dbReference type="ARBA" id="ARBA00022475"/>
    </source>
</evidence>
<dbReference type="Gene3D" id="3.40.50.300">
    <property type="entry name" value="P-loop containing nucleotide triphosphate hydrolases"/>
    <property type="match status" value="1"/>
</dbReference>
<keyword evidence="8" id="KW-0472">Membrane</keyword>
<gene>
    <name evidence="9" type="ORF">A4W93_13335</name>
</gene>
<dbReference type="GO" id="GO:0016887">
    <property type="term" value="F:ATP hydrolysis activity"/>
    <property type="evidence" value="ECO:0007669"/>
    <property type="project" value="InterPro"/>
</dbReference>
<evidence type="ECO:0000313" key="10">
    <source>
        <dbReference type="Proteomes" id="UP000193427"/>
    </source>
</evidence>
<evidence type="ECO:0000256" key="1">
    <source>
        <dbReference type="ARBA" id="ARBA00004202"/>
    </source>
</evidence>
<comment type="similarity">
    <text evidence="2">Belongs to the ABC transporter superfamily.</text>
</comment>
<dbReference type="CDD" id="cd03262">
    <property type="entry name" value="ABC_HisP_GlnQ"/>
    <property type="match status" value="1"/>
</dbReference>